<name>A0A2J8L1K7_PANTR</name>
<organism evidence="1 2">
    <name type="scientific">Pan troglodytes</name>
    <name type="common">Chimpanzee</name>
    <dbReference type="NCBI Taxonomy" id="9598"/>
    <lineage>
        <taxon>Eukaryota</taxon>
        <taxon>Metazoa</taxon>
        <taxon>Chordata</taxon>
        <taxon>Craniata</taxon>
        <taxon>Vertebrata</taxon>
        <taxon>Euteleostomi</taxon>
        <taxon>Mammalia</taxon>
        <taxon>Eutheria</taxon>
        <taxon>Euarchontoglires</taxon>
        <taxon>Primates</taxon>
        <taxon>Haplorrhini</taxon>
        <taxon>Catarrhini</taxon>
        <taxon>Hominidae</taxon>
        <taxon>Pan</taxon>
    </lineage>
</organism>
<evidence type="ECO:0000313" key="2">
    <source>
        <dbReference type="Proteomes" id="UP000236370"/>
    </source>
</evidence>
<comment type="caution">
    <text evidence="1">The sequence shown here is derived from an EMBL/GenBank/DDBJ whole genome shotgun (WGS) entry which is preliminary data.</text>
</comment>
<gene>
    <name evidence="1" type="ORF">CK820_G0034107</name>
</gene>
<proteinExistence type="predicted"/>
<evidence type="ECO:0000313" key="1">
    <source>
        <dbReference type="EMBL" id="PNI41145.1"/>
    </source>
</evidence>
<feature type="non-terminal residue" evidence="1">
    <location>
        <position position="145"/>
    </location>
</feature>
<dbReference type="Proteomes" id="UP000236370">
    <property type="component" value="Unassembled WGS sequence"/>
</dbReference>
<reference evidence="1 2" key="1">
    <citation type="submission" date="2017-12" db="EMBL/GenBank/DDBJ databases">
        <title>High-resolution comparative analysis of great ape genomes.</title>
        <authorList>
            <person name="Pollen A."/>
            <person name="Hastie A."/>
            <person name="Hormozdiari F."/>
            <person name="Dougherty M."/>
            <person name="Liu R."/>
            <person name="Chaisson M."/>
            <person name="Hoppe E."/>
            <person name="Hill C."/>
            <person name="Pang A."/>
            <person name="Hillier L."/>
            <person name="Baker C."/>
            <person name="Armstrong J."/>
            <person name="Shendure J."/>
            <person name="Paten B."/>
            <person name="Wilson R."/>
            <person name="Chao H."/>
            <person name="Schneider V."/>
            <person name="Ventura M."/>
            <person name="Kronenberg Z."/>
            <person name="Murali S."/>
            <person name="Gordon D."/>
            <person name="Cantsilieris S."/>
            <person name="Munson K."/>
            <person name="Nelson B."/>
            <person name="Raja A."/>
            <person name="Underwood J."/>
            <person name="Diekhans M."/>
            <person name="Fiddes I."/>
            <person name="Haussler D."/>
            <person name="Eichler E."/>
        </authorList>
    </citation>
    <scope>NUCLEOTIDE SEQUENCE [LARGE SCALE GENOMIC DNA]</scope>
    <source>
        <strain evidence="1">Yerkes chimp pedigree #C0471</strain>
    </source>
</reference>
<sequence length="145" mass="16048">MDLSEKWTLEEGAWLSHAGIHHFASTRADSEFVEASPASYSPDELGSPSACYSPSSPVQVLEDSTYFSPDFQLYSGRHETSALTVEATSSIREKVVEDPLCNFHSPNFLRISEVEMRGSEDAAAGTVLQRLIQEQLRYGTPTENM</sequence>
<accession>A0A2J8L1K7</accession>
<dbReference type="EMBL" id="NBAG03000319">
    <property type="protein sequence ID" value="PNI41145.1"/>
    <property type="molecule type" value="Genomic_DNA"/>
</dbReference>
<protein>
    <submittedName>
        <fullName evidence="1">AMOTL1 isoform 5</fullName>
    </submittedName>
</protein>
<dbReference type="AlphaFoldDB" id="A0A2J8L1K7"/>